<sequence length="105" mass="12033">MKIFYFIYLFLYFGYTIVRSGWLAAWVILKGSRGDNGGIIYYQTQITRPMHLVLFFNLISMTPGALSVDLSPDNKTIHVHLLDMNGENTFLTIAGRIERLLLKTS</sequence>
<dbReference type="GO" id="GO:0005886">
    <property type="term" value="C:plasma membrane"/>
    <property type="evidence" value="ECO:0007669"/>
    <property type="project" value="UniProtKB-SubCell"/>
</dbReference>
<evidence type="ECO:0000256" key="7">
    <source>
        <dbReference type="SAM" id="Phobius"/>
    </source>
</evidence>
<evidence type="ECO:0000256" key="2">
    <source>
        <dbReference type="ARBA" id="ARBA00006228"/>
    </source>
</evidence>
<name>A0A1T5HUA4_9BACT</name>
<dbReference type="EMBL" id="FUYV01000031">
    <property type="protein sequence ID" value="SKC24121.1"/>
    <property type="molecule type" value="Genomic_DNA"/>
</dbReference>
<evidence type="ECO:0000256" key="4">
    <source>
        <dbReference type="ARBA" id="ARBA00022692"/>
    </source>
</evidence>
<keyword evidence="6 7" id="KW-0472">Membrane</keyword>
<keyword evidence="5 7" id="KW-1133">Transmembrane helix</keyword>
<evidence type="ECO:0000256" key="1">
    <source>
        <dbReference type="ARBA" id="ARBA00004651"/>
    </source>
</evidence>
<keyword evidence="4 7" id="KW-0812">Transmembrane</keyword>
<dbReference type="InterPro" id="IPR002758">
    <property type="entry name" value="Cation_antiport_E"/>
</dbReference>
<dbReference type="OrthoDB" id="9800498at2"/>
<keyword evidence="9" id="KW-1185">Reference proteome</keyword>
<organism evidence="8 9">
    <name type="scientific">Alkalitalea saponilacus</name>
    <dbReference type="NCBI Taxonomy" id="889453"/>
    <lineage>
        <taxon>Bacteria</taxon>
        <taxon>Pseudomonadati</taxon>
        <taxon>Bacteroidota</taxon>
        <taxon>Bacteroidia</taxon>
        <taxon>Marinilabiliales</taxon>
        <taxon>Marinilabiliaceae</taxon>
        <taxon>Alkalitalea</taxon>
    </lineage>
</organism>
<dbReference type="GO" id="GO:0008324">
    <property type="term" value="F:monoatomic cation transmembrane transporter activity"/>
    <property type="evidence" value="ECO:0007669"/>
    <property type="project" value="InterPro"/>
</dbReference>
<comment type="subcellular location">
    <subcellularLocation>
        <location evidence="1">Cell membrane</location>
        <topology evidence="1">Multi-pass membrane protein</topology>
    </subcellularLocation>
</comment>
<dbReference type="PANTHER" id="PTHR34584">
    <property type="entry name" value="NA(+)/H(+) ANTIPORTER SUBUNIT E1"/>
    <property type="match status" value="1"/>
</dbReference>
<dbReference type="STRING" id="889453.SAMN03080601_03414"/>
<dbReference type="AlphaFoldDB" id="A0A1T5HUA4"/>
<evidence type="ECO:0000256" key="5">
    <source>
        <dbReference type="ARBA" id="ARBA00022989"/>
    </source>
</evidence>
<evidence type="ECO:0000256" key="6">
    <source>
        <dbReference type="ARBA" id="ARBA00023136"/>
    </source>
</evidence>
<keyword evidence="3" id="KW-1003">Cell membrane</keyword>
<dbReference type="PANTHER" id="PTHR34584:SF1">
    <property type="entry name" value="NA(+)_H(+) ANTIPORTER SUBUNIT E1"/>
    <property type="match status" value="1"/>
</dbReference>
<evidence type="ECO:0000256" key="3">
    <source>
        <dbReference type="ARBA" id="ARBA00022475"/>
    </source>
</evidence>
<proteinExistence type="inferred from homology"/>
<feature type="transmembrane region" description="Helical" evidence="7">
    <location>
        <begin position="6"/>
        <end position="29"/>
    </location>
</feature>
<protein>
    <submittedName>
        <fullName evidence="8">Na+/H+ ion antiporter subunit</fullName>
    </submittedName>
</protein>
<dbReference type="RefSeq" id="WP_079559069.1">
    <property type="nucleotide sequence ID" value="NZ_CP021904.1"/>
</dbReference>
<reference evidence="8 9" key="1">
    <citation type="submission" date="2017-02" db="EMBL/GenBank/DDBJ databases">
        <authorList>
            <person name="Peterson S.W."/>
        </authorList>
    </citation>
    <scope>NUCLEOTIDE SEQUENCE [LARGE SCALE GENOMIC DNA]</scope>
    <source>
        <strain evidence="8 9">DSM 24412</strain>
    </source>
</reference>
<feature type="transmembrane region" description="Helical" evidence="7">
    <location>
        <begin position="50"/>
        <end position="68"/>
    </location>
</feature>
<comment type="similarity">
    <text evidence="2">Belongs to the CPA3 antiporters (TC 2.A.63) subunit E family.</text>
</comment>
<evidence type="ECO:0000313" key="9">
    <source>
        <dbReference type="Proteomes" id="UP000191055"/>
    </source>
</evidence>
<evidence type="ECO:0000313" key="8">
    <source>
        <dbReference type="EMBL" id="SKC24121.1"/>
    </source>
</evidence>
<dbReference type="Proteomes" id="UP000191055">
    <property type="component" value="Unassembled WGS sequence"/>
</dbReference>
<dbReference type="Pfam" id="PF01899">
    <property type="entry name" value="MNHE"/>
    <property type="match status" value="1"/>
</dbReference>
<dbReference type="KEGG" id="asx:CDL62_14340"/>
<gene>
    <name evidence="8" type="ORF">SAMN03080601_03414</name>
</gene>
<accession>A0A1T5HUA4</accession>